<gene>
    <name evidence="1" type="ORF">TSUD_114670</name>
</gene>
<evidence type="ECO:0000313" key="2">
    <source>
        <dbReference type="Proteomes" id="UP000242715"/>
    </source>
</evidence>
<accession>A0A2Z6MGQ5</accession>
<keyword evidence="2" id="KW-1185">Reference proteome</keyword>
<reference evidence="2" key="1">
    <citation type="journal article" date="2017" name="Front. Plant Sci.">
        <title>Climate Clever Clovers: New Paradigm to Reduce the Environmental Footprint of Ruminants by Breeding Low Methanogenic Forages Utilizing Haplotype Variation.</title>
        <authorList>
            <person name="Kaur P."/>
            <person name="Appels R."/>
            <person name="Bayer P.E."/>
            <person name="Keeble-Gagnere G."/>
            <person name="Wang J."/>
            <person name="Hirakawa H."/>
            <person name="Shirasawa K."/>
            <person name="Vercoe P."/>
            <person name="Stefanova K."/>
            <person name="Durmic Z."/>
            <person name="Nichols P."/>
            <person name="Revell C."/>
            <person name="Isobe S.N."/>
            <person name="Edwards D."/>
            <person name="Erskine W."/>
        </authorList>
    </citation>
    <scope>NUCLEOTIDE SEQUENCE [LARGE SCALE GENOMIC DNA]</scope>
    <source>
        <strain evidence="2">cv. Daliak</strain>
    </source>
</reference>
<name>A0A2Z6MGQ5_TRISU</name>
<dbReference type="EMBL" id="DF973470">
    <property type="protein sequence ID" value="GAU31856.1"/>
    <property type="molecule type" value="Genomic_DNA"/>
</dbReference>
<sequence length="128" mass="14853">MLKKKKKGKEAEEYQRGRETGLNPIIQVSTDQQNIKYVMIVCKVCAFPATMITAQQGHSWQPFPVSHVSNCRPGLKLNRTMTMVRPEPNQTQKENICIREHCMIGNMIQRHRILALVQQQVVEPEKRR</sequence>
<dbReference type="AlphaFoldDB" id="A0A2Z6MGQ5"/>
<evidence type="ECO:0000313" key="1">
    <source>
        <dbReference type="EMBL" id="GAU31856.1"/>
    </source>
</evidence>
<protein>
    <submittedName>
        <fullName evidence="1">Uncharacterized protein</fullName>
    </submittedName>
</protein>
<proteinExistence type="predicted"/>
<dbReference type="Proteomes" id="UP000242715">
    <property type="component" value="Unassembled WGS sequence"/>
</dbReference>
<organism evidence="1 2">
    <name type="scientific">Trifolium subterraneum</name>
    <name type="common">Subterranean clover</name>
    <dbReference type="NCBI Taxonomy" id="3900"/>
    <lineage>
        <taxon>Eukaryota</taxon>
        <taxon>Viridiplantae</taxon>
        <taxon>Streptophyta</taxon>
        <taxon>Embryophyta</taxon>
        <taxon>Tracheophyta</taxon>
        <taxon>Spermatophyta</taxon>
        <taxon>Magnoliopsida</taxon>
        <taxon>eudicotyledons</taxon>
        <taxon>Gunneridae</taxon>
        <taxon>Pentapetalae</taxon>
        <taxon>rosids</taxon>
        <taxon>fabids</taxon>
        <taxon>Fabales</taxon>
        <taxon>Fabaceae</taxon>
        <taxon>Papilionoideae</taxon>
        <taxon>50 kb inversion clade</taxon>
        <taxon>NPAAA clade</taxon>
        <taxon>Hologalegina</taxon>
        <taxon>IRL clade</taxon>
        <taxon>Trifolieae</taxon>
        <taxon>Trifolium</taxon>
    </lineage>
</organism>